<accession>A0A9N8EEQ7</accession>
<dbReference type="GO" id="GO:0004674">
    <property type="term" value="F:protein serine/threonine kinase activity"/>
    <property type="evidence" value="ECO:0007669"/>
    <property type="project" value="InterPro"/>
</dbReference>
<feature type="compositionally biased region" description="Polar residues" evidence="2">
    <location>
        <begin position="18"/>
        <end position="31"/>
    </location>
</feature>
<dbReference type="InterPro" id="IPR011009">
    <property type="entry name" value="Kinase-like_dom_sf"/>
</dbReference>
<dbReference type="Gene3D" id="1.10.10.1460">
    <property type="match status" value="2"/>
</dbReference>
<feature type="compositionally biased region" description="Low complexity" evidence="2">
    <location>
        <begin position="634"/>
        <end position="651"/>
    </location>
</feature>
<evidence type="ECO:0000313" key="4">
    <source>
        <dbReference type="EMBL" id="CAB9517129.1"/>
    </source>
</evidence>
<dbReference type="GO" id="GO:0005524">
    <property type="term" value="F:ATP binding"/>
    <property type="evidence" value="ECO:0007669"/>
    <property type="project" value="InterPro"/>
</dbReference>
<evidence type="ECO:0000256" key="2">
    <source>
        <dbReference type="SAM" id="MobiDB-lite"/>
    </source>
</evidence>
<dbReference type="Proteomes" id="UP001153069">
    <property type="component" value="Unassembled WGS sequence"/>
</dbReference>
<dbReference type="Pfam" id="PF00069">
    <property type="entry name" value="Pkinase"/>
    <property type="match status" value="1"/>
</dbReference>
<feature type="coiled-coil region" evidence="1">
    <location>
        <begin position="999"/>
        <end position="1026"/>
    </location>
</feature>
<feature type="region of interest" description="Disordered" evidence="2">
    <location>
        <begin position="541"/>
        <end position="694"/>
    </location>
</feature>
<dbReference type="Gene3D" id="3.30.200.20">
    <property type="entry name" value="Phosphorylase Kinase, domain 1"/>
    <property type="match status" value="1"/>
</dbReference>
<feature type="compositionally biased region" description="Low complexity" evidence="2">
    <location>
        <begin position="762"/>
        <end position="774"/>
    </location>
</feature>
<proteinExistence type="predicted"/>
<dbReference type="EMBL" id="CAICTM010000832">
    <property type="protein sequence ID" value="CAB9517129.1"/>
    <property type="molecule type" value="Genomic_DNA"/>
</dbReference>
<gene>
    <name evidence="4" type="ORF">SEMRO_833_G208590.1</name>
</gene>
<dbReference type="GO" id="GO:0005737">
    <property type="term" value="C:cytoplasm"/>
    <property type="evidence" value="ECO:0007669"/>
    <property type="project" value="TreeGrafter"/>
</dbReference>
<feature type="compositionally biased region" description="Polar residues" evidence="2">
    <location>
        <begin position="581"/>
        <end position="591"/>
    </location>
</feature>
<feature type="region of interest" description="Disordered" evidence="2">
    <location>
        <begin position="18"/>
        <end position="46"/>
    </location>
</feature>
<dbReference type="InterPro" id="IPR045269">
    <property type="entry name" value="Atg1-like"/>
</dbReference>
<feature type="compositionally biased region" description="Low complexity" evidence="2">
    <location>
        <begin position="804"/>
        <end position="818"/>
    </location>
</feature>
<feature type="compositionally biased region" description="Low complexity" evidence="2">
    <location>
        <begin position="273"/>
        <end position="282"/>
    </location>
</feature>
<reference evidence="4" key="1">
    <citation type="submission" date="2020-06" db="EMBL/GenBank/DDBJ databases">
        <authorList>
            <consortium name="Plant Systems Biology data submission"/>
        </authorList>
    </citation>
    <scope>NUCLEOTIDE SEQUENCE</scope>
    <source>
        <strain evidence="4">D6</strain>
    </source>
</reference>
<feature type="compositionally biased region" description="Low complexity" evidence="2">
    <location>
        <begin position="570"/>
        <end position="580"/>
    </location>
</feature>
<feature type="compositionally biased region" description="Pro residues" evidence="2">
    <location>
        <begin position="283"/>
        <end position="295"/>
    </location>
</feature>
<organism evidence="4 5">
    <name type="scientific">Seminavis robusta</name>
    <dbReference type="NCBI Taxonomy" id="568900"/>
    <lineage>
        <taxon>Eukaryota</taxon>
        <taxon>Sar</taxon>
        <taxon>Stramenopiles</taxon>
        <taxon>Ochrophyta</taxon>
        <taxon>Bacillariophyta</taxon>
        <taxon>Bacillariophyceae</taxon>
        <taxon>Bacillariophycidae</taxon>
        <taxon>Naviculales</taxon>
        <taxon>Naviculaceae</taxon>
        <taxon>Seminavis</taxon>
    </lineage>
</organism>
<evidence type="ECO:0000256" key="1">
    <source>
        <dbReference type="SAM" id="Coils"/>
    </source>
</evidence>
<dbReference type="Gene3D" id="1.10.510.10">
    <property type="entry name" value="Transferase(Phosphotransferase) domain 1"/>
    <property type="match status" value="1"/>
</dbReference>
<dbReference type="PANTHER" id="PTHR24348">
    <property type="entry name" value="SERINE/THREONINE-PROTEIN KINASE UNC-51-RELATED"/>
    <property type="match status" value="1"/>
</dbReference>
<keyword evidence="5" id="KW-1185">Reference proteome</keyword>
<sequence>MPVRRTLSLTGPLRKLWNGSSSFRGDNQDGGSATAGGHNAKGKPRTCRLKEGEGSVVFLRRDELQLGPILGEGGFAQVFGLFQCPSLLRDSSTTSASSSSTGSNDQEYSVKVIRKGLLEDKKLFQKAADDLVNEAEILIRLEHPNIIQLRALSKDTDQPMNHAKHYTKFFLLLDRLSQTLNDRIQTWRDDNPNHTNTNENNSSVCSSHLLDTKLRYAHQLAKALEYLHSKRILFRDLKPENIGFKGGPDDHHLILFDFGMARELTLATAVNAPQQQSSSSSLQPPPLVPGKPPKPNYNTQSSNTNSDTAIANTANCIDEDDLYWHLTVCGTQRYMSHEVLLDGKYQLKSDCYAWGMVVWEIVAHVKPFHYMSPTVHKILVCGQGDRPPLSCYGLSLELQELLKASWAHKVSDRLDMATICQRLEAHLGDALLIPTDTTANATTAKTPVKPQPSPAHHRRTGSHSPTHLPNPNALMAAATHHDNNHHNFHNNVSGGPTLQRFPTADTASIPIRSMMQRHKRNASHGGNIPIVQVDNTPQLDGVKVIPYDSNSNINNTGTPPRRMKSHDSLQQQVEQQNNNNGTMEESGSTRSPLKRLPSGGSNNFPPRSPTRPPSSSHSYNNQKRPMGPVSLFDSNNNNNSLSSRSPPRSTSARQNITNSSGPMLPTIPNNNKSPMRGAGLPRRMPKKEVSKSPVRASLLPRRTTTNTYVPPFSLPTRDAAAKSPMRKTASVFNVLHDNSILNSSHDAAAPVKSTPSHRRMRSAGGTSSPSGTNSGHRRLNSHGSIIPDCFVGGSGKGIHNSKENASPPAAAAATNNNTGKHRRMRTLDGSSAHSMASPTAKPINIPTSAHKRTGSGGAIRSINSIARDLLADKKPPTQQQPALLSVAATRSTSWDVIQATQSNANLSSSGKGPSLSELQEMKKDLKEQLKQFDIQFAQSHGRMPNKTEKEVIRPLYNHYNTLKDYISPLESLKKQLKQYDIQFAQTHGRMPNKAEKEVIRHLYDQYKNLKATIANYLLEYERQQARPPTTALFSDQRVIGGSSSSSMHGFSFDKLHSFDSDLTPEDLVVAEL</sequence>
<feature type="compositionally biased region" description="Polar residues" evidence="2">
    <location>
        <begin position="296"/>
        <end position="305"/>
    </location>
</feature>
<feature type="compositionally biased region" description="Polar residues" evidence="2">
    <location>
        <begin position="652"/>
        <end position="673"/>
    </location>
</feature>
<feature type="compositionally biased region" description="Polar residues" evidence="2">
    <location>
        <begin position="828"/>
        <end position="837"/>
    </location>
</feature>
<feature type="region of interest" description="Disordered" evidence="2">
    <location>
        <begin position="743"/>
        <end position="859"/>
    </location>
</feature>
<dbReference type="Pfam" id="PF26116">
    <property type="entry name" value="FAM13A"/>
    <property type="match status" value="1"/>
</dbReference>
<keyword evidence="4" id="KW-0808">Transferase</keyword>
<keyword evidence="4" id="KW-0418">Kinase</keyword>
<feature type="region of interest" description="Disordered" evidence="2">
    <location>
        <begin position="439"/>
        <end position="472"/>
    </location>
</feature>
<keyword evidence="1" id="KW-0175">Coiled coil</keyword>
<dbReference type="PROSITE" id="PS50011">
    <property type="entry name" value="PROTEIN_KINASE_DOM"/>
    <property type="match status" value="1"/>
</dbReference>
<evidence type="ECO:0000313" key="5">
    <source>
        <dbReference type="Proteomes" id="UP001153069"/>
    </source>
</evidence>
<dbReference type="Pfam" id="PF07714">
    <property type="entry name" value="PK_Tyr_Ser-Thr"/>
    <property type="match status" value="1"/>
</dbReference>
<feature type="region of interest" description="Disordered" evidence="2">
    <location>
        <begin position="483"/>
        <end position="502"/>
    </location>
</feature>
<dbReference type="InterPro" id="IPR000719">
    <property type="entry name" value="Prot_kinase_dom"/>
</dbReference>
<evidence type="ECO:0000259" key="3">
    <source>
        <dbReference type="PROSITE" id="PS50011"/>
    </source>
</evidence>
<dbReference type="InterPro" id="IPR059029">
    <property type="entry name" value="FAM13A_dom"/>
</dbReference>
<feature type="compositionally biased region" description="Polar residues" evidence="2">
    <location>
        <begin position="548"/>
        <end position="558"/>
    </location>
</feature>
<comment type="caution">
    <text evidence="4">The sequence shown here is derived from an EMBL/GenBank/DDBJ whole genome shotgun (WGS) entry which is preliminary data.</text>
</comment>
<dbReference type="GO" id="GO:0010506">
    <property type="term" value="P:regulation of autophagy"/>
    <property type="evidence" value="ECO:0007669"/>
    <property type="project" value="InterPro"/>
</dbReference>
<dbReference type="OrthoDB" id="104655at2759"/>
<protein>
    <submittedName>
        <fullName evidence="4">Probable LIM domain-containing serine/threonine-protein kinase DDB</fullName>
    </submittedName>
</protein>
<name>A0A9N8EEQ7_9STRA</name>
<feature type="region of interest" description="Disordered" evidence="2">
    <location>
        <begin position="270"/>
        <end position="305"/>
    </location>
</feature>
<dbReference type="SUPFAM" id="SSF56112">
    <property type="entry name" value="Protein kinase-like (PK-like)"/>
    <property type="match status" value="1"/>
</dbReference>
<dbReference type="SMART" id="SM00220">
    <property type="entry name" value="S_TKc"/>
    <property type="match status" value="1"/>
</dbReference>
<dbReference type="InterPro" id="IPR001245">
    <property type="entry name" value="Ser-Thr/Tyr_kinase_cat_dom"/>
</dbReference>
<feature type="domain" description="Protein kinase" evidence="3">
    <location>
        <begin position="64"/>
        <end position="427"/>
    </location>
</feature>
<dbReference type="AlphaFoldDB" id="A0A9N8EEQ7"/>